<dbReference type="SUPFAM" id="SSF55347">
    <property type="entry name" value="Glyceraldehyde-3-phosphate dehydrogenase-like, C-terminal domain"/>
    <property type="match status" value="1"/>
</dbReference>
<keyword evidence="7 12" id="KW-0457">Lysine biosynthesis</keyword>
<evidence type="ECO:0000256" key="11">
    <source>
        <dbReference type="ARBA" id="ARBA00049396"/>
    </source>
</evidence>
<comment type="similarity">
    <text evidence="1 12">Belongs to the DapB family.</text>
</comment>
<evidence type="ECO:0000256" key="4">
    <source>
        <dbReference type="ARBA" id="ARBA00022915"/>
    </source>
</evidence>
<dbReference type="PANTHER" id="PTHR20836:SF0">
    <property type="entry name" value="4-HYDROXY-TETRAHYDRODIPICOLINATE REDUCTASE 1, CHLOROPLASTIC-RELATED"/>
    <property type="match status" value="1"/>
</dbReference>
<keyword evidence="5 12" id="KW-0560">Oxidoreductase</keyword>
<dbReference type="RefSeq" id="WP_311679798.1">
    <property type="nucleotide sequence ID" value="NZ_JAVRHM010000001.1"/>
</dbReference>
<sequence>MKIALLGYGKMGKAIEEIAMSRGHEIVLRVSEDIEAYNFNELEIDAAIDFSIPKAAYKNITTAFKHKVPVVCGTTGWLDDYEKATDLCKKEDAAFLYASNFSLGVNVFFELNKKLAQMMKGLDDYAVGIEEIHHTEKLDAPSGTAISLAQQIIAENPKKNGWQLDHADKDEIPVYAKRIKDVPGTHTVSYNSRIDTIEIMHLAKSRQGFALGAVIAAEWIKDKKGVFTMKDVLSSLFE</sequence>
<feature type="binding site" evidence="12">
    <location>
        <begin position="98"/>
        <end position="101"/>
    </location>
    <ligand>
        <name>NAD(+)</name>
        <dbReference type="ChEBI" id="CHEBI:57540"/>
    </ligand>
</feature>
<evidence type="ECO:0000256" key="1">
    <source>
        <dbReference type="ARBA" id="ARBA00006642"/>
    </source>
</evidence>
<protein>
    <recommendedName>
        <fullName evidence="9 12">4-hydroxy-tetrahydrodipicolinate reductase</fullName>
        <shortName evidence="12">HTPA reductase</shortName>
        <ecNumber evidence="9 12">1.17.1.8</ecNumber>
    </recommendedName>
</protein>
<evidence type="ECO:0000256" key="6">
    <source>
        <dbReference type="ARBA" id="ARBA00023027"/>
    </source>
</evidence>
<comment type="pathway">
    <text evidence="8 12">Amino-acid biosynthesis; L-lysine biosynthesis via DAP pathway; (S)-tetrahydrodipicolinate from L-aspartate: step 4/4.</text>
</comment>
<dbReference type="Proteomes" id="UP001261624">
    <property type="component" value="Unassembled WGS sequence"/>
</dbReference>
<evidence type="ECO:0000256" key="7">
    <source>
        <dbReference type="ARBA" id="ARBA00023154"/>
    </source>
</evidence>
<dbReference type="GO" id="GO:0008839">
    <property type="term" value="F:4-hydroxy-tetrahydrodipicolinate reductase"/>
    <property type="evidence" value="ECO:0007669"/>
    <property type="project" value="UniProtKB-EC"/>
</dbReference>
<feature type="binding site" evidence="12">
    <location>
        <begin position="143"/>
        <end position="144"/>
    </location>
    <ligand>
        <name>(S)-2,3,4,5-tetrahydrodipicolinate</name>
        <dbReference type="ChEBI" id="CHEBI:16845"/>
    </ligand>
</feature>
<dbReference type="HAMAP" id="MF_00102">
    <property type="entry name" value="DapB"/>
    <property type="match status" value="1"/>
</dbReference>
<dbReference type="InterPro" id="IPR022663">
    <property type="entry name" value="DapB_C"/>
</dbReference>
<evidence type="ECO:0000256" key="2">
    <source>
        <dbReference type="ARBA" id="ARBA00022605"/>
    </source>
</evidence>
<gene>
    <name evidence="12 15" type="primary">dapB</name>
    <name evidence="15" type="ORF">RM549_01015</name>
</gene>
<comment type="subcellular location">
    <subcellularLocation>
        <location evidence="12">Cytoplasm</location>
    </subcellularLocation>
</comment>
<feature type="active site" description="Proton donor" evidence="12">
    <location>
        <position position="137"/>
    </location>
</feature>
<feature type="active site" description="Proton donor/acceptor" evidence="12">
    <location>
        <position position="133"/>
    </location>
</feature>
<keyword evidence="3 12" id="KW-0521">NADP</keyword>
<dbReference type="Gene3D" id="3.30.360.10">
    <property type="entry name" value="Dihydrodipicolinate Reductase, domain 2"/>
    <property type="match status" value="1"/>
</dbReference>
<evidence type="ECO:0000256" key="8">
    <source>
        <dbReference type="ARBA" id="ARBA00037922"/>
    </source>
</evidence>
<evidence type="ECO:0000259" key="14">
    <source>
        <dbReference type="Pfam" id="PF05173"/>
    </source>
</evidence>
<comment type="caution">
    <text evidence="12">Was originally thought to be a dihydrodipicolinate reductase (DHDPR), catalyzing the conversion of dihydrodipicolinate to tetrahydrodipicolinate. However, it was shown in E.coli that the substrate of the enzymatic reaction is not dihydrodipicolinate (DHDP) but in fact (2S,4S)-4-hydroxy-2,3,4,5-tetrahydrodipicolinic acid (HTPA), the product released by the DapA-catalyzed reaction.</text>
</comment>
<dbReference type="CDD" id="cd02274">
    <property type="entry name" value="DHDPR_N"/>
    <property type="match status" value="1"/>
</dbReference>
<dbReference type="EC" id="1.17.1.8" evidence="9 12"/>
<evidence type="ECO:0000313" key="15">
    <source>
        <dbReference type="EMBL" id="MDT0688347.1"/>
    </source>
</evidence>
<dbReference type="Pfam" id="PF05173">
    <property type="entry name" value="DapB_C"/>
    <property type="match status" value="1"/>
</dbReference>
<evidence type="ECO:0000256" key="12">
    <source>
        <dbReference type="HAMAP-Rule" id="MF_00102"/>
    </source>
</evidence>
<feature type="domain" description="Dihydrodipicolinate reductase C-terminal" evidence="14">
    <location>
        <begin position="104"/>
        <end position="233"/>
    </location>
</feature>
<dbReference type="InterPro" id="IPR023940">
    <property type="entry name" value="DHDPR_bac"/>
</dbReference>
<dbReference type="PIRSF" id="PIRSF000161">
    <property type="entry name" value="DHPR"/>
    <property type="match status" value="1"/>
</dbReference>
<comment type="catalytic activity">
    <reaction evidence="11 12">
        <text>(S)-2,3,4,5-tetrahydrodipicolinate + NAD(+) + H2O = (2S,4S)-4-hydroxy-2,3,4,5-tetrahydrodipicolinate + NADH + H(+)</text>
        <dbReference type="Rhea" id="RHEA:35323"/>
        <dbReference type="ChEBI" id="CHEBI:15377"/>
        <dbReference type="ChEBI" id="CHEBI:15378"/>
        <dbReference type="ChEBI" id="CHEBI:16845"/>
        <dbReference type="ChEBI" id="CHEBI:57540"/>
        <dbReference type="ChEBI" id="CHEBI:57945"/>
        <dbReference type="ChEBI" id="CHEBI:67139"/>
        <dbReference type="EC" id="1.17.1.8"/>
    </reaction>
</comment>
<dbReference type="SUPFAM" id="SSF51735">
    <property type="entry name" value="NAD(P)-binding Rossmann-fold domains"/>
    <property type="match status" value="1"/>
</dbReference>
<keyword evidence="2 12" id="KW-0028">Amino-acid biosynthesis</keyword>
<keyword evidence="4 12" id="KW-0220">Diaminopimelate biosynthesis</keyword>
<evidence type="ECO:0000256" key="10">
    <source>
        <dbReference type="ARBA" id="ARBA00049080"/>
    </source>
</evidence>
<keyword evidence="16" id="KW-1185">Reference proteome</keyword>
<dbReference type="InterPro" id="IPR036291">
    <property type="entry name" value="NAD(P)-bd_dom_sf"/>
</dbReference>
<comment type="subunit">
    <text evidence="12">Homotetramer.</text>
</comment>
<feature type="binding site" evidence="12">
    <location>
        <begin position="73"/>
        <end position="75"/>
    </location>
    <ligand>
        <name>NAD(+)</name>
        <dbReference type="ChEBI" id="CHEBI:57540"/>
    </ligand>
</feature>
<proteinExistence type="inferred from homology"/>
<comment type="function">
    <text evidence="12">Catalyzes the conversion of 4-hydroxy-tetrahydrodipicolinate (HTPA) to tetrahydrodipicolinate.</text>
</comment>
<feature type="binding site" evidence="12">
    <location>
        <position position="29"/>
    </location>
    <ligand>
        <name>NADP(+)</name>
        <dbReference type="ChEBI" id="CHEBI:58349"/>
    </ligand>
</feature>
<evidence type="ECO:0000313" key="16">
    <source>
        <dbReference type="Proteomes" id="UP001261624"/>
    </source>
</evidence>
<keyword evidence="6 12" id="KW-0520">NAD</keyword>
<dbReference type="EMBL" id="JAVRHM010000001">
    <property type="protein sequence ID" value="MDT0688347.1"/>
    <property type="molecule type" value="Genomic_DNA"/>
</dbReference>
<feature type="binding site" evidence="12">
    <location>
        <position position="134"/>
    </location>
    <ligand>
        <name>(S)-2,3,4,5-tetrahydrodipicolinate</name>
        <dbReference type="ChEBI" id="CHEBI:16845"/>
    </ligand>
</feature>
<dbReference type="InterPro" id="IPR000846">
    <property type="entry name" value="DapB_N"/>
</dbReference>
<accession>A0ABU3DZ54</accession>
<comment type="caution">
    <text evidence="12">Lacks conserved residue(s) required for the propagation of feature annotation.</text>
</comment>
<keyword evidence="12" id="KW-0963">Cytoplasm</keyword>
<evidence type="ECO:0000256" key="9">
    <source>
        <dbReference type="ARBA" id="ARBA00038983"/>
    </source>
</evidence>
<organism evidence="15 16">
    <name type="scientific">Autumnicola patrickiae</name>
    <dbReference type="NCBI Taxonomy" id="3075591"/>
    <lineage>
        <taxon>Bacteria</taxon>
        <taxon>Pseudomonadati</taxon>
        <taxon>Bacteroidota</taxon>
        <taxon>Flavobacteriia</taxon>
        <taxon>Flavobacteriales</taxon>
        <taxon>Flavobacteriaceae</taxon>
        <taxon>Autumnicola</taxon>
    </lineage>
</organism>
<name>A0ABU3DZ54_9FLAO</name>
<comment type="caution">
    <text evidence="15">The sequence shown here is derived from an EMBL/GenBank/DDBJ whole genome shotgun (WGS) entry which is preliminary data.</text>
</comment>
<dbReference type="Gene3D" id="3.40.50.720">
    <property type="entry name" value="NAD(P)-binding Rossmann-like Domain"/>
    <property type="match status" value="1"/>
</dbReference>
<feature type="domain" description="Dihydrodipicolinate reductase N-terminal" evidence="13">
    <location>
        <begin position="1"/>
        <end position="101"/>
    </location>
</feature>
<reference evidence="15 16" key="1">
    <citation type="submission" date="2023-09" db="EMBL/GenBank/DDBJ databases">
        <authorList>
            <person name="Rey-Velasco X."/>
        </authorList>
    </citation>
    <scope>NUCLEOTIDE SEQUENCE [LARGE SCALE GENOMIC DNA]</scope>
    <source>
        <strain evidence="15 16">F188</strain>
    </source>
</reference>
<comment type="catalytic activity">
    <reaction evidence="10 12">
        <text>(S)-2,3,4,5-tetrahydrodipicolinate + NADP(+) + H2O = (2S,4S)-4-hydroxy-2,3,4,5-tetrahydrodipicolinate + NADPH + H(+)</text>
        <dbReference type="Rhea" id="RHEA:35331"/>
        <dbReference type="ChEBI" id="CHEBI:15377"/>
        <dbReference type="ChEBI" id="CHEBI:15378"/>
        <dbReference type="ChEBI" id="CHEBI:16845"/>
        <dbReference type="ChEBI" id="CHEBI:57783"/>
        <dbReference type="ChEBI" id="CHEBI:58349"/>
        <dbReference type="ChEBI" id="CHEBI:67139"/>
        <dbReference type="EC" id="1.17.1.8"/>
    </reaction>
</comment>
<evidence type="ECO:0000259" key="13">
    <source>
        <dbReference type="Pfam" id="PF01113"/>
    </source>
</evidence>
<evidence type="ECO:0000256" key="5">
    <source>
        <dbReference type="ARBA" id="ARBA00023002"/>
    </source>
</evidence>
<dbReference type="NCBIfam" id="TIGR00036">
    <property type="entry name" value="dapB"/>
    <property type="match status" value="1"/>
</dbReference>
<evidence type="ECO:0000256" key="3">
    <source>
        <dbReference type="ARBA" id="ARBA00022857"/>
    </source>
</evidence>
<dbReference type="PANTHER" id="PTHR20836">
    <property type="entry name" value="DIHYDRODIPICOLINATE REDUCTASE"/>
    <property type="match status" value="1"/>
</dbReference>
<dbReference type="Pfam" id="PF01113">
    <property type="entry name" value="DapB_N"/>
    <property type="match status" value="1"/>
</dbReference>